<dbReference type="Pfam" id="PF18845">
    <property type="entry name" value="baeRF_family3"/>
    <property type="match status" value="1"/>
</dbReference>
<dbReference type="Proteomes" id="UP000199249">
    <property type="component" value="Unassembled WGS sequence"/>
</dbReference>
<evidence type="ECO:0000313" key="2">
    <source>
        <dbReference type="EMBL" id="SDY59761.1"/>
    </source>
</evidence>
<dbReference type="RefSeq" id="WP_175470999.1">
    <property type="nucleotide sequence ID" value="NZ_FNOV01000010.1"/>
</dbReference>
<proteinExistence type="predicted"/>
<keyword evidence="3" id="KW-1185">Reference proteome</keyword>
<protein>
    <submittedName>
        <fullName evidence="2">Uncharacterized protein</fullName>
    </submittedName>
</protein>
<organism evidence="2 3">
    <name type="scientific">Hymenobacter psychrophilus</name>
    <dbReference type="NCBI Taxonomy" id="651662"/>
    <lineage>
        <taxon>Bacteria</taxon>
        <taxon>Pseudomonadati</taxon>
        <taxon>Bacteroidota</taxon>
        <taxon>Cytophagia</taxon>
        <taxon>Cytophagales</taxon>
        <taxon>Hymenobacteraceae</taxon>
        <taxon>Hymenobacter</taxon>
    </lineage>
</organism>
<sequence>MNLLNAGKATLLALAEQAHPHSLSIFIPTHQRGRAVNEGQDRLAFKNHVQTARLALEAQDLRSNDIADLLQPLEDLLADPEFWRHQQAGLAVFRNPDYFGLFHSPLPLPDAHRLGSRFWLGPLLPFAQPFAEFYLLQISKQEARLYRADAATITPVDLANVLPTGLADITQDDDFEPEQPESASDGRGLTSGYASDNAVSKRREKDHVLANYFRLLDTAVITQLGVAQTAPLLLASVAYFQPIYREVNSYTHLHEGGLTGNFDHTPAPELHALATSLLGGALAHNQQQRMAEYQNGSGSGLIAPNTQQVLQAAVAGRVQALFVRADMEVWGQFDETTLTTTIHAQPQQDDTSLLDQAALLTLRHGGEVYVLDHDAQLLARAAPVPLTALLRY</sequence>
<reference evidence="3" key="1">
    <citation type="submission" date="2016-10" db="EMBL/GenBank/DDBJ databases">
        <authorList>
            <person name="Varghese N."/>
            <person name="Submissions S."/>
        </authorList>
    </citation>
    <scope>NUCLEOTIDE SEQUENCE [LARGE SCALE GENOMIC DNA]</scope>
    <source>
        <strain evidence="3">CGMCC 1.8975</strain>
    </source>
</reference>
<dbReference type="AlphaFoldDB" id="A0A1H3L5V0"/>
<name>A0A1H3L5V0_9BACT</name>
<evidence type="ECO:0000313" key="3">
    <source>
        <dbReference type="Proteomes" id="UP000199249"/>
    </source>
</evidence>
<feature type="region of interest" description="Disordered" evidence="1">
    <location>
        <begin position="169"/>
        <end position="200"/>
    </location>
</feature>
<dbReference type="STRING" id="651662.SAMN04488069_110117"/>
<dbReference type="InterPro" id="IPR041289">
    <property type="entry name" value="Bact_RF_family3"/>
</dbReference>
<dbReference type="EMBL" id="FNOV01000010">
    <property type="protein sequence ID" value="SDY59761.1"/>
    <property type="molecule type" value="Genomic_DNA"/>
</dbReference>
<gene>
    <name evidence="2" type="ORF">SAMN04488069_110117</name>
</gene>
<evidence type="ECO:0000256" key="1">
    <source>
        <dbReference type="SAM" id="MobiDB-lite"/>
    </source>
</evidence>
<feature type="compositionally biased region" description="Acidic residues" evidence="1">
    <location>
        <begin position="170"/>
        <end position="179"/>
    </location>
</feature>
<accession>A0A1H3L5V0</accession>